<feature type="domain" description="Ion transport" evidence="6">
    <location>
        <begin position="185"/>
        <end position="415"/>
    </location>
</feature>
<dbReference type="Gene3D" id="2.60.120.10">
    <property type="entry name" value="Jelly Rolls"/>
    <property type="match status" value="1"/>
</dbReference>
<dbReference type="Proteomes" id="UP001178507">
    <property type="component" value="Unassembled WGS sequence"/>
</dbReference>
<evidence type="ECO:0000313" key="8">
    <source>
        <dbReference type="Proteomes" id="UP001178507"/>
    </source>
</evidence>
<dbReference type="InterPro" id="IPR005821">
    <property type="entry name" value="Ion_trans_dom"/>
</dbReference>
<evidence type="ECO:0000259" key="6">
    <source>
        <dbReference type="Pfam" id="PF00520"/>
    </source>
</evidence>
<dbReference type="Gene3D" id="1.10.287.70">
    <property type="match status" value="1"/>
</dbReference>
<evidence type="ECO:0000313" key="7">
    <source>
        <dbReference type="EMBL" id="CAJ1394227.1"/>
    </source>
</evidence>
<dbReference type="GO" id="GO:0005249">
    <property type="term" value="F:voltage-gated potassium channel activity"/>
    <property type="evidence" value="ECO:0007669"/>
    <property type="project" value="InterPro"/>
</dbReference>
<keyword evidence="2 5" id="KW-0812">Transmembrane</keyword>
<protein>
    <recommendedName>
        <fullName evidence="6">Ion transport domain-containing protein</fullName>
    </recommendedName>
</protein>
<dbReference type="EMBL" id="CAUJNA010002780">
    <property type="protein sequence ID" value="CAJ1394227.1"/>
    <property type="molecule type" value="Genomic_DNA"/>
</dbReference>
<keyword evidence="4 5" id="KW-0472">Membrane</keyword>
<proteinExistence type="predicted"/>
<name>A0AA36IVE9_9DINO</name>
<dbReference type="PANTHER" id="PTHR10217:SF435">
    <property type="entry name" value="POTASSIUM VOLTAGE-GATED CHANNEL PROTEIN EAG"/>
    <property type="match status" value="1"/>
</dbReference>
<gene>
    <name evidence="7" type="ORF">EVOR1521_LOCUS18938</name>
</gene>
<dbReference type="InterPro" id="IPR050818">
    <property type="entry name" value="KCNH_animal-type"/>
</dbReference>
<dbReference type="AlphaFoldDB" id="A0AA36IVE9"/>
<keyword evidence="8" id="KW-1185">Reference proteome</keyword>
<dbReference type="SUPFAM" id="SSF51206">
    <property type="entry name" value="cAMP-binding domain-like"/>
    <property type="match status" value="1"/>
</dbReference>
<evidence type="ECO:0000256" key="2">
    <source>
        <dbReference type="ARBA" id="ARBA00022692"/>
    </source>
</evidence>
<evidence type="ECO:0000256" key="5">
    <source>
        <dbReference type="SAM" id="Phobius"/>
    </source>
</evidence>
<dbReference type="GO" id="GO:0005886">
    <property type="term" value="C:plasma membrane"/>
    <property type="evidence" value="ECO:0007669"/>
    <property type="project" value="TreeGrafter"/>
</dbReference>
<evidence type="ECO:0000256" key="1">
    <source>
        <dbReference type="ARBA" id="ARBA00004141"/>
    </source>
</evidence>
<evidence type="ECO:0000256" key="3">
    <source>
        <dbReference type="ARBA" id="ARBA00022989"/>
    </source>
</evidence>
<dbReference type="InterPro" id="IPR018490">
    <property type="entry name" value="cNMP-bd_dom_sf"/>
</dbReference>
<dbReference type="InterPro" id="IPR014710">
    <property type="entry name" value="RmlC-like_jellyroll"/>
</dbReference>
<dbReference type="Gene3D" id="1.10.287.630">
    <property type="entry name" value="Helix hairpin bin"/>
    <property type="match status" value="1"/>
</dbReference>
<feature type="transmembrane region" description="Helical" evidence="5">
    <location>
        <begin position="324"/>
        <end position="342"/>
    </location>
</feature>
<keyword evidence="3 5" id="KW-1133">Transmembrane helix</keyword>
<feature type="transmembrane region" description="Helical" evidence="5">
    <location>
        <begin position="362"/>
        <end position="385"/>
    </location>
</feature>
<accession>A0AA36IVE9</accession>
<dbReference type="GO" id="GO:0042391">
    <property type="term" value="P:regulation of membrane potential"/>
    <property type="evidence" value="ECO:0007669"/>
    <property type="project" value="TreeGrafter"/>
</dbReference>
<dbReference type="InterPro" id="IPR003938">
    <property type="entry name" value="K_chnl_volt-dep_EAG/ELK/ERG"/>
</dbReference>
<reference evidence="7" key="1">
    <citation type="submission" date="2023-08" db="EMBL/GenBank/DDBJ databases">
        <authorList>
            <person name="Chen Y."/>
            <person name="Shah S."/>
            <person name="Dougan E. K."/>
            <person name="Thang M."/>
            <person name="Chan C."/>
        </authorList>
    </citation>
    <scope>NUCLEOTIDE SEQUENCE</scope>
</reference>
<comment type="caution">
    <text evidence="7">The sequence shown here is derived from an EMBL/GenBank/DDBJ whole genome shotgun (WGS) entry which is preliminary data.</text>
</comment>
<comment type="subcellular location">
    <subcellularLocation>
        <location evidence="1">Membrane</location>
        <topology evidence="1">Multi-pass membrane protein</topology>
    </subcellularLocation>
</comment>
<dbReference type="PRINTS" id="PR01463">
    <property type="entry name" value="EAGCHANLFMLY"/>
</dbReference>
<sequence>MAHGAAFRHTYTASSTNTAAKGRTTTHWHCTYADFAAFEDSIHALQKAEEDVASVRRKLEDMIIEAGTQAVEPDASARKGVMPSASTNWLAEQGRTFGPLDCAAMNAFSGKQRGHFEAFRCASNRSRSSSLKMLQGLSGSMAFRDFENDERGAVVWQRPWPTCCLAVPVLHPEGAPRLAWLTPAFVFVLAEAFLVPFMLSFSVDTDDGATGLAFKLVDLYFLMDIVVTFVTGFRDARGNMELKPVAIAKHYLAGWFALDAVAAIPWSWIGDTSVAQVTRGLKVVRLARLARLLRLAKLRAITEAAETYMEGRYVAELLMGFGKVLLLLFAVAHWCACFWHAVGTSQEGGWVSELEKGYEGDNLIYARYTWSLYFTLTTLTTVGYGDITPRTTDECRWVLLLLLTSAVIFSGLLGMLSDLVASVNKEHRIIGLKKRQLARYMTWRAIPRNLLVKVRRFFLFKWGAQKDYDLYEEELKQKLTPTLRSELCFHIFKDVLHAAPFLAWMRGYKACLRNLAVSVRSGFHDSGDFLLRAGEEIKDVVILLAGTAVLYRRDADAEQCDQEDEICPEEEGLVQRAVTQHSKISRAQRFKQLILHRHVKRQTTGTALVSSRTDELETQFFGTCYSENIARAVKELKRQDSVQRRAAAFIQSAWRDHIKSRRNEGLKFGLLRVGGYPLDAPAYFGESCLWAPYSTWKRRAAIHRYTVRCKTQVEVVSVPRSAIGQCIEKFSPWLQNRFEVFQSAVLADAVIQEEEEGVVQEVSERDIRRVKSAKSNFMGFDAVRSAQVVPSAPEDACTQMKL</sequence>
<evidence type="ECO:0000256" key="4">
    <source>
        <dbReference type="ARBA" id="ARBA00023136"/>
    </source>
</evidence>
<dbReference type="SUPFAM" id="SSF81324">
    <property type="entry name" value="Voltage-gated potassium channels"/>
    <property type="match status" value="1"/>
</dbReference>
<dbReference type="Pfam" id="PF00520">
    <property type="entry name" value="Ion_trans"/>
    <property type="match status" value="1"/>
</dbReference>
<dbReference type="PANTHER" id="PTHR10217">
    <property type="entry name" value="VOLTAGE AND LIGAND GATED POTASSIUM CHANNEL"/>
    <property type="match status" value="1"/>
</dbReference>
<feature type="transmembrane region" description="Helical" evidence="5">
    <location>
        <begin position="397"/>
        <end position="416"/>
    </location>
</feature>
<feature type="transmembrane region" description="Helical" evidence="5">
    <location>
        <begin position="212"/>
        <end position="233"/>
    </location>
</feature>
<feature type="transmembrane region" description="Helical" evidence="5">
    <location>
        <begin position="178"/>
        <end position="200"/>
    </location>
</feature>
<organism evidence="7 8">
    <name type="scientific">Effrenium voratum</name>
    <dbReference type="NCBI Taxonomy" id="2562239"/>
    <lineage>
        <taxon>Eukaryota</taxon>
        <taxon>Sar</taxon>
        <taxon>Alveolata</taxon>
        <taxon>Dinophyceae</taxon>
        <taxon>Suessiales</taxon>
        <taxon>Symbiodiniaceae</taxon>
        <taxon>Effrenium</taxon>
    </lineage>
</organism>